<gene>
    <name evidence="2" type="ORF">PGX00_08370</name>
</gene>
<dbReference type="EMBL" id="JAQLOI010000001">
    <property type="protein sequence ID" value="MDB1123673.1"/>
    <property type="molecule type" value="Genomic_DNA"/>
</dbReference>
<reference evidence="2 3" key="1">
    <citation type="submission" date="2023-01" db="EMBL/GenBank/DDBJ databases">
        <title>Vibrio sp. KJ40-1 sp.nov, isolated from marine algae.</title>
        <authorList>
            <person name="Butt M."/>
            <person name="Kim J.M.J."/>
            <person name="Jeon C.O.C."/>
        </authorList>
    </citation>
    <scope>NUCLEOTIDE SEQUENCE [LARGE SCALE GENOMIC DNA]</scope>
    <source>
        <strain evidence="2 3">KJ40-1</strain>
    </source>
</reference>
<feature type="domain" description="HDOD" evidence="1">
    <location>
        <begin position="156"/>
        <end position="296"/>
    </location>
</feature>
<organism evidence="2 3">
    <name type="scientific">Vibrio algarum</name>
    <dbReference type="NCBI Taxonomy" id="3020714"/>
    <lineage>
        <taxon>Bacteria</taxon>
        <taxon>Pseudomonadati</taxon>
        <taxon>Pseudomonadota</taxon>
        <taxon>Gammaproteobacteria</taxon>
        <taxon>Vibrionales</taxon>
        <taxon>Vibrionaceae</taxon>
        <taxon>Vibrio</taxon>
    </lineage>
</organism>
<sequence length="413" mass="47341">MPKESTAERLFTNKRYDAEAQRVAGKLSEQTLIRHAKWLVSMRYLVDQSDVDSILSSQEEFCESVIFEEKERITENQRILLQCEKLKVIERQERIEERQIILDKVVTRVALKTERIMIEQLTKLDIDKLMWGFPQYGHFSSFAYSASLNFAKLGTLTTLSPSLKANVLDLVGNSKFCELLGKFPKPTKDPAIAIGYIGIENCRRLFPVLMAKPTLRWSDKNTKLIAPKLWQQLIVTANVTRLRLEKAGYKEPDEGVLLGTIRSLAQIAICNYFSQFFEDALVEVMKECREDEDMESYFACSEVKPTLSILPNVIYKLDRLLSERIVEHIDWDQRALHLRSALLEDISNVPILERSLHGVALGQARAFTIYDMLDRSSAFIGKHAPYWFANVQLDGEALKLLKNCNPGKLTLSM</sequence>
<evidence type="ECO:0000259" key="1">
    <source>
        <dbReference type="Pfam" id="PF08668"/>
    </source>
</evidence>
<dbReference type="Gene3D" id="1.10.3210.10">
    <property type="entry name" value="Hypothetical protein af1432"/>
    <property type="match status" value="1"/>
</dbReference>
<dbReference type="RefSeq" id="WP_272135221.1">
    <property type="nucleotide sequence ID" value="NZ_JAQLOI010000001.1"/>
</dbReference>
<dbReference type="Proteomes" id="UP001210678">
    <property type="component" value="Unassembled WGS sequence"/>
</dbReference>
<evidence type="ECO:0000313" key="3">
    <source>
        <dbReference type="Proteomes" id="UP001210678"/>
    </source>
</evidence>
<dbReference type="Pfam" id="PF08668">
    <property type="entry name" value="HDOD"/>
    <property type="match status" value="1"/>
</dbReference>
<protein>
    <submittedName>
        <fullName evidence="2">HDOD domain-containing protein</fullName>
    </submittedName>
</protein>
<comment type="caution">
    <text evidence="2">The sequence shown here is derived from an EMBL/GenBank/DDBJ whole genome shotgun (WGS) entry which is preliminary data.</text>
</comment>
<name>A0ABT4YRH3_9VIBR</name>
<accession>A0ABT4YRH3</accession>
<dbReference type="InterPro" id="IPR013976">
    <property type="entry name" value="HDOD"/>
</dbReference>
<proteinExistence type="predicted"/>
<evidence type="ECO:0000313" key="2">
    <source>
        <dbReference type="EMBL" id="MDB1123673.1"/>
    </source>
</evidence>
<dbReference type="SUPFAM" id="SSF109604">
    <property type="entry name" value="HD-domain/PDEase-like"/>
    <property type="match status" value="1"/>
</dbReference>
<keyword evidence="3" id="KW-1185">Reference proteome</keyword>